<keyword evidence="12" id="KW-1185">Reference proteome</keyword>
<dbReference type="GO" id="GO:0031344">
    <property type="term" value="P:regulation of cell projection organization"/>
    <property type="evidence" value="ECO:0007669"/>
    <property type="project" value="TreeGrafter"/>
</dbReference>
<evidence type="ECO:0000256" key="10">
    <source>
        <dbReference type="SAM" id="MobiDB-lite"/>
    </source>
</evidence>
<dbReference type="GO" id="GO:0005938">
    <property type="term" value="C:cell cortex"/>
    <property type="evidence" value="ECO:0007669"/>
    <property type="project" value="TreeGrafter"/>
</dbReference>
<evidence type="ECO:0000256" key="3">
    <source>
        <dbReference type="ARBA" id="ARBA00022490"/>
    </source>
</evidence>
<evidence type="ECO:0000256" key="2">
    <source>
        <dbReference type="ARBA" id="ARBA00011216"/>
    </source>
</evidence>
<dbReference type="GO" id="GO:0043025">
    <property type="term" value="C:neuronal cell body"/>
    <property type="evidence" value="ECO:0007669"/>
    <property type="project" value="TreeGrafter"/>
</dbReference>
<gene>
    <name evidence="11" type="primary">ermn</name>
</gene>
<keyword evidence="6" id="KW-0206">Cytoskeleton</keyword>
<dbReference type="AlphaFoldDB" id="A0AAY4CY89"/>
<dbReference type="GO" id="GO:0051015">
    <property type="term" value="F:actin filament binding"/>
    <property type="evidence" value="ECO:0007669"/>
    <property type="project" value="InterPro"/>
</dbReference>
<evidence type="ECO:0000313" key="11">
    <source>
        <dbReference type="Ensembl" id="ENSDCDP00010037196.1"/>
    </source>
</evidence>
<dbReference type="GO" id="GO:0043209">
    <property type="term" value="C:myelin sheath"/>
    <property type="evidence" value="ECO:0007669"/>
    <property type="project" value="TreeGrafter"/>
</dbReference>
<feature type="compositionally biased region" description="Polar residues" evidence="10">
    <location>
        <begin position="87"/>
        <end position="100"/>
    </location>
</feature>
<dbReference type="GO" id="GO:0033270">
    <property type="term" value="C:paranode region of axon"/>
    <property type="evidence" value="ECO:0007669"/>
    <property type="project" value="TreeGrafter"/>
</dbReference>
<dbReference type="GO" id="GO:0008360">
    <property type="term" value="P:regulation of cell shape"/>
    <property type="evidence" value="ECO:0007669"/>
    <property type="project" value="InterPro"/>
</dbReference>
<evidence type="ECO:0000256" key="7">
    <source>
        <dbReference type="ARBA" id="ARBA00025213"/>
    </source>
</evidence>
<feature type="region of interest" description="Disordered" evidence="10">
    <location>
        <begin position="125"/>
        <end position="189"/>
    </location>
</feature>
<dbReference type="GO" id="GO:0005856">
    <property type="term" value="C:cytoskeleton"/>
    <property type="evidence" value="ECO:0007669"/>
    <property type="project" value="UniProtKB-SubCell"/>
</dbReference>
<evidence type="ECO:0000256" key="8">
    <source>
        <dbReference type="ARBA" id="ARBA00026168"/>
    </source>
</evidence>
<dbReference type="GO" id="GO:0030175">
    <property type="term" value="C:filopodium"/>
    <property type="evidence" value="ECO:0007669"/>
    <property type="project" value="TreeGrafter"/>
</dbReference>
<comment type="subcellular location">
    <subcellularLocation>
        <location evidence="1">Cytoplasm</location>
        <location evidence="1">Cytoskeleton</location>
    </subcellularLocation>
</comment>
<dbReference type="Pfam" id="PF20491">
    <property type="entry name" value="Ermin"/>
    <property type="match status" value="1"/>
</dbReference>
<keyword evidence="4" id="KW-0597">Phosphoprotein</keyword>
<dbReference type="Ensembl" id="ENSDCDT00010046729.1">
    <property type="protein sequence ID" value="ENSDCDP00010037196.1"/>
    <property type="gene ID" value="ENSDCDG00010024260.1"/>
</dbReference>
<feature type="compositionally biased region" description="Acidic residues" evidence="10">
    <location>
        <begin position="147"/>
        <end position="161"/>
    </location>
</feature>
<evidence type="ECO:0000256" key="5">
    <source>
        <dbReference type="ARBA" id="ARBA00023203"/>
    </source>
</evidence>
<proteinExistence type="predicted"/>
<keyword evidence="5" id="KW-0009">Actin-binding</keyword>
<sequence length="219" mass="23879">MLLCEELASSFWAAVVQERSSSCRQMENRSSSDPDSGGEVPWTTVMDQRDPEETVAGGHLAELDVAEEPADFGSQEPRRLISKETKTPVNSPTLPKQQRLQAEGKTSPFPVRWQDLQKNIRVGSVPAEGVFTSGNTGQRGGLQADGEASEDSPSVEDEQGDESSGNRTPDLDASPTEGPSGDALFSTHSLSKYSTVSYRRIRKGNTRQRIDEFEAMTNT</sequence>
<dbReference type="GO" id="GO:0070062">
    <property type="term" value="C:extracellular exosome"/>
    <property type="evidence" value="ECO:0007669"/>
    <property type="project" value="TreeGrafter"/>
</dbReference>
<protein>
    <recommendedName>
        <fullName evidence="8">Ermin</fullName>
    </recommendedName>
    <alternativeName>
        <fullName evidence="9">Juxtanodin</fullName>
    </alternativeName>
</protein>
<dbReference type="InterPro" id="IPR008954">
    <property type="entry name" value="Moesin_tail_sf"/>
</dbReference>
<name>A0AAY4CY89_9TELE</name>
<dbReference type="PANTHER" id="PTHR47137:SF1">
    <property type="entry name" value="ERMIN"/>
    <property type="match status" value="1"/>
</dbReference>
<comment type="function">
    <text evidence="7">Plays a role in cytoskeletal rearrangements during the late wrapping and/or compaction phases of myelinogenesis as well as in maintenance and stability of myelin sheath in the adult. May play an important role in late-stage oligodendroglia maturation, myelin/Ranvier node formation during CNS development, and in the maintenance and plasticity of related structures in the mature CNS.</text>
</comment>
<dbReference type="InterPro" id="IPR045346">
    <property type="entry name" value="Ermin"/>
</dbReference>
<keyword evidence="3" id="KW-0963">Cytoplasm</keyword>
<reference evidence="11" key="3">
    <citation type="submission" date="2025-09" db="UniProtKB">
        <authorList>
            <consortium name="Ensembl"/>
        </authorList>
    </citation>
    <scope>IDENTIFICATION</scope>
</reference>
<comment type="subunit">
    <text evidence="2">Binds actin.</text>
</comment>
<dbReference type="Proteomes" id="UP000694580">
    <property type="component" value="Chromosome 9"/>
</dbReference>
<dbReference type="GO" id="GO:0033269">
    <property type="term" value="C:internode region of axon"/>
    <property type="evidence" value="ECO:0007669"/>
    <property type="project" value="TreeGrafter"/>
</dbReference>
<evidence type="ECO:0000256" key="1">
    <source>
        <dbReference type="ARBA" id="ARBA00004245"/>
    </source>
</evidence>
<evidence type="ECO:0000256" key="6">
    <source>
        <dbReference type="ARBA" id="ARBA00023212"/>
    </source>
</evidence>
<dbReference type="GO" id="GO:0007015">
    <property type="term" value="P:actin filament organization"/>
    <property type="evidence" value="ECO:0007669"/>
    <property type="project" value="InterPro"/>
</dbReference>
<dbReference type="GO" id="GO:0001763">
    <property type="term" value="P:morphogenesis of a branching structure"/>
    <property type="evidence" value="ECO:0007669"/>
    <property type="project" value="TreeGrafter"/>
</dbReference>
<feature type="compositionally biased region" description="Basic and acidic residues" evidence="10">
    <location>
        <begin position="76"/>
        <end position="86"/>
    </location>
</feature>
<dbReference type="PANTHER" id="PTHR47137">
    <property type="entry name" value="ERMIN"/>
    <property type="match status" value="1"/>
</dbReference>
<accession>A0AAY4CY89</accession>
<reference evidence="11" key="2">
    <citation type="submission" date="2025-08" db="UniProtKB">
        <authorList>
            <consortium name="Ensembl"/>
        </authorList>
    </citation>
    <scope>IDENTIFICATION</scope>
</reference>
<feature type="region of interest" description="Disordered" evidence="10">
    <location>
        <begin position="63"/>
        <end position="112"/>
    </location>
</feature>
<dbReference type="SUPFAM" id="SSF48678">
    <property type="entry name" value="Moesin tail domain"/>
    <property type="match status" value="1"/>
</dbReference>
<organism evidence="11 12">
    <name type="scientific">Denticeps clupeoides</name>
    <name type="common">denticle herring</name>
    <dbReference type="NCBI Taxonomy" id="299321"/>
    <lineage>
        <taxon>Eukaryota</taxon>
        <taxon>Metazoa</taxon>
        <taxon>Chordata</taxon>
        <taxon>Craniata</taxon>
        <taxon>Vertebrata</taxon>
        <taxon>Euteleostomi</taxon>
        <taxon>Actinopterygii</taxon>
        <taxon>Neopterygii</taxon>
        <taxon>Teleostei</taxon>
        <taxon>Clupei</taxon>
        <taxon>Clupeiformes</taxon>
        <taxon>Denticipitoidei</taxon>
        <taxon>Denticipitidae</taxon>
        <taxon>Denticeps</taxon>
    </lineage>
</organism>
<reference evidence="11 12" key="1">
    <citation type="submission" date="2020-06" db="EMBL/GenBank/DDBJ databases">
        <authorList>
            <consortium name="Wellcome Sanger Institute Data Sharing"/>
        </authorList>
    </citation>
    <scope>NUCLEOTIDE SEQUENCE [LARGE SCALE GENOMIC DNA]</scope>
</reference>
<evidence type="ECO:0000256" key="9">
    <source>
        <dbReference type="ARBA" id="ARBA00031224"/>
    </source>
</evidence>
<evidence type="ECO:0000313" key="12">
    <source>
        <dbReference type="Proteomes" id="UP000694580"/>
    </source>
</evidence>
<dbReference type="Gene3D" id="6.10.360.10">
    <property type="match status" value="1"/>
</dbReference>
<evidence type="ECO:0000256" key="4">
    <source>
        <dbReference type="ARBA" id="ARBA00022553"/>
    </source>
</evidence>
<feature type="region of interest" description="Disordered" evidence="10">
    <location>
        <begin position="22"/>
        <end position="50"/>
    </location>
</feature>